<evidence type="ECO:0000256" key="1">
    <source>
        <dbReference type="ARBA" id="ARBA00004123"/>
    </source>
</evidence>
<feature type="compositionally biased region" description="Basic and acidic residues" evidence="11">
    <location>
        <begin position="45"/>
        <end position="54"/>
    </location>
</feature>
<evidence type="ECO:0000256" key="9">
    <source>
        <dbReference type="PROSITE-ProRule" id="PRU00108"/>
    </source>
</evidence>
<protein>
    <submittedName>
        <fullName evidence="13">HD transcription factor</fullName>
    </submittedName>
</protein>
<dbReference type="InterPro" id="IPR009057">
    <property type="entry name" value="Homeodomain-like_sf"/>
</dbReference>
<dbReference type="CDD" id="cd00086">
    <property type="entry name" value="homeodomain"/>
    <property type="match status" value="1"/>
</dbReference>
<proteinExistence type="inferred from homology"/>
<reference evidence="13" key="1">
    <citation type="journal article" date="2013" name="New Phytol.">
        <title>Symplesiomorphies in the WUSCHEL clade suggest that the last common ancestor of seed plants contained at least four independent stem cell niches.</title>
        <authorList>
            <person name="Nardmann J."/>
            <person name="Werr W."/>
        </authorList>
    </citation>
    <scope>NUCLEOTIDE SEQUENCE</scope>
</reference>
<dbReference type="PANTHER" id="PTHR47288:SF1">
    <property type="entry name" value="WUSCHEL-RELATED HOMEOBOX 9"/>
    <property type="match status" value="1"/>
</dbReference>
<dbReference type="GO" id="GO:0003677">
    <property type="term" value="F:DNA binding"/>
    <property type="evidence" value="ECO:0007669"/>
    <property type="project" value="UniProtKB-UniRule"/>
</dbReference>
<feature type="domain" description="Homeobox" evidence="12">
    <location>
        <begin position="49"/>
        <end position="114"/>
    </location>
</feature>
<dbReference type="GO" id="GO:0003700">
    <property type="term" value="F:DNA-binding transcription factor activity"/>
    <property type="evidence" value="ECO:0007669"/>
    <property type="project" value="InterPro"/>
</dbReference>
<evidence type="ECO:0000256" key="3">
    <source>
        <dbReference type="ARBA" id="ARBA00023015"/>
    </source>
</evidence>
<evidence type="ECO:0000256" key="4">
    <source>
        <dbReference type="ARBA" id="ARBA00023125"/>
    </source>
</evidence>
<keyword evidence="4 9" id="KW-0238">DNA-binding</keyword>
<organism evidence="13">
    <name type="scientific">Ginkgo biloba</name>
    <name type="common">Ginkgo</name>
    <name type="synonym">Maidenhair tree</name>
    <dbReference type="NCBI Taxonomy" id="3311"/>
    <lineage>
        <taxon>Eukaryota</taxon>
        <taxon>Viridiplantae</taxon>
        <taxon>Streptophyta</taxon>
        <taxon>Embryophyta</taxon>
        <taxon>Tracheophyta</taxon>
        <taxon>Spermatophyta</taxon>
        <taxon>Ginkgoidae</taxon>
        <taxon>Ginkgoales</taxon>
        <taxon>Ginkgoaceae</taxon>
        <taxon>Ginkgo</taxon>
    </lineage>
</organism>
<evidence type="ECO:0000256" key="7">
    <source>
        <dbReference type="ARBA" id="ARBA00023242"/>
    </source>
</evidence>
<dbReference type="SMART" id="SM00389">
    <property type="entry name" value="HOX"/>
    <property type="match status" value="1"/>
</dbReference>
<feature type="compositionally biased region" description="Polar residues" evidence="11">
    <location>
        <begin position="26"/>
        <end position="41"/>
    </location>
</feature>
<evidence type="ECO:0000313" key="13">
    <source>
        <dbReference type="EMBL" id="CCP29683.1"/>
    </source>
</evidence>
<evidence type="ECO:0000256" key="6">
    <source>
        <dbReference type="ARBA" id="ARBA00023163"/>
    </source>
</evidence>
<evidence type="ECO:0000256" key="5">
    <source>
        <dbReference type="ARBA" id="ARBA00023155"/>
    </source>
</evidence>
<keyword evidence="6" id="KW-0804">Transcription</keyword>
<keyword evidence="7 9" id="KW-0539">Nucleus</keyword>
<comment type="similarity">
    <text evidence="8">Belongs to the WUS homeobox family.</text>
</comment>
<dbReference type="SUPFAM" id="SSF46689">
    <property type="entry name" value="Homeodomain-like"/>
    <property type="match status" value="1"/>
</dbReference>
<dbReference type="GO" id="GO:0005634">
    <property type="term" value="C:nucleus"/>
    <property type="evidence" value="ECO:0007669"/>
    <property type="project" value="UniProtKB-SubCell"/>
</dbReference>
<feature type="region of interest" description="Disordered" evidence="11">
    <location>
        <begin position="111"/>
        <end position="193"/>
    </location>
</feature>
<dbReference type="InterPro" id="IPR044557">
    <property type="entry name" value="WOX8/9-like"/>
</dbReference>
<dbReference type="PANTHER" id="PTHR47288">
    <property type="entry name" value="WUSCHEL-RELATED HOMEOBOX 9"/>
    <property type="match status" value="1"/>
</dbReference>
<keyword evidence="3" id="KW-0805">Transcription regulation</keyword>
<feature type="DNA-binding region" description="Homeobox" evidence="9">
    <location>
        <begin position="51"/>
        <end position="115"/>
    </location>
</feature>
<evidence type="ECO:0000259" key="12">
    <source>
        <dbReference type="PROSITE" id="PS50071"/>
    </source>
</evidence>
<evidence type="ECO:0000256" key="8">
    <source>
        <dbReference type="ARBA" id="ARBA00024040"/>
    </source>
</evidence>
<feature type="compositionally biased region" description="Polar residues" evidence="11">
    <location>
        <begin position="172"/>
        <end position="193"/>
    </location>
</feature>
<dbReference type="Pfam" id="PF00046">
    <property type="entry name" value="Homeodomain"/>
    <property type="match status" value="1"/>
</dbReference>
<keyword evidence="5 9" id="KW-0371">Homeobox</keyword>
<feature type="region of interest" description="Disordered" evidence="11">
    <location>
        <begin position="1"/>
        <end position="59"/>
    </location>
</feature>
<dbReference type="InterPro" id="IPR001356">
    <property type="entry name" value="HD"/>
</dbReference>
<evidence type="ECO:0000256" key="10">
    <source>
        <dbReference type="RuleBase" id="RU000682"/>
    </source>
</evidence>
<gene>
    <name evidence="13" type="primary">wox9</name>
</gene>
<dbReference type="GO" id="GO:0048731">
    <property type="term" value="P:system development"/>
    <property type="evidence" value="ECO:0007669"/>
    <property type="project" value="UniProtKB-ARBA"/>
</dbReference>
<dbReference type="EMBL" id="HF564618">
    <property type="protein sequence ID" value="CCP29683.1"/>
    <property type="molecule type" value="Genomic_DNA"/>
</dbReference>
<evidence type="ECO:0000256" key="2">
    <source>
        <dbReference type="ARBA" id="ARBA00022473"/>
    </source>
</evidence>
<dbReference type="AlphaFoldDB" id="S6D0S8"/>
<sequence length="276" mass="31151">MTSNRHWPNMFKLKPSTPHHQWHEMPSSTMSNQRLSSSEGASAQYEERSPEPKPRWNPKPEQIRILEAIFNSGMVNPPRDEIRRIRTQLQEFGQVGDANVFYWFQNRKSRTKQKQRHLQTTERKSSSTERSSSSCDQSKAAMEAYSIQNTIGESSSSSTSFSKPQLEETHESNNNNMEAGMMSTSCVDTTGSQSFSLPPQPYSSFLLNEGDILDSNTRVTVFINDVPFEVPMGPVNIRAAFGEDAVLVHSSGQPVLVNEWGITLQGLQHGAMYYLI</sequence>
<dbReference type="PROSITE" id="PS50071">
    <property type="entry name" value="HOMEOBOX_2"/>
    <property type="match status" value="1"/>
</dbReference>
<name>S6D0S8_GINBI</name>
<dbReference type="Gene3D" id="1.10.10.60">
    <property type="entry name" value="Homeodomain-like"/>
    <property type="match status" value="1"/>
</dbReference>
<comment type="subcellular location">
    <subcellularLocation>
        <location evidence="1 9 10">Nucleus</location>
    </subcellularLocation>
</comment>
<accession>S6D0S8</accession>
<keyword evidence="2" id="KW-0217">Developmental protein</keyword>
<dbReference type="GO" id="GO:0050793">
    <property type="term" value="P:regulation of developmental process"/>
    <property type="evidence" value="ECO:0007669"/>
    <property type="project" value="InterPro"/>
</dbReference>
<dbReference type="FunFam" id="1.10.10.60:FF:000118">
    <property type="entry name" value="WUSCHEL-related homeobox 11"/>
    <property type="match status" value="1"/>
</dbReference>
<evidence type="ECO:0000256" key="11">
    <source>
        <dbReference type="SAM" id="MobiDB-lite"/>
    </source>
</evidence>